<feature type="domain" description="RING-type" evidence="5">
    <location>
        <begin position="84"/>
        <end position="127"/>
    </location>
</feature>
<dbReference type="SUPFAM" id="SSF57850">
    <property type="entry name" value="RING/U-box"/>
    <property type="match status" value="1"/>
</dbReference>
<protein>
    <submittedName>
        <fullName evidence="6">RING-H2 finger protein ATL1</fullName>
    </submittedName>
</protein>
<evidence type="ECO:0000256" key="1">
    <source>
        <dbReference type="ARBA" id="ARBA00022723"/>
    </source>
</evidence>
<evidence type="ECO:0000313" key="7">
    <source>
        <dbReference type="Proteomes" id="UP000030645"/>
    </source>
</evidence>
<dbReference type="Gene3D" id="3.30.40.10">
    <property type="entry name" value="Zinc/RING finger domain, C3HC4 (zinc finger)"/>
    <property type="match status" value="1"/>
</dbReference>
<dbReference type="InterPro" id="IPR001841">
    <property type="entry name" value="Znf_RING"/>
</dbReference>
<name>W9RA11_9ROSA</name>
<dbReference type="eggNOG" id="KOG0800">
    <property type="taxonomic scope" value="Eukaryota"/>
</dbReference>
<dbReference type="AlphaFoldDB" id="W9RA11"/>
<accession>W9RA11</accession>
<evidence type="ECO:0000256" key="2">
    <source>
        <dbReference type="ARBA" id="ARBA00022771"/>
    </source>
</evidence>
<organism evidence="6 7">
    <name type="scientific">Morus notabilis</name>
    <dbReference type="NCBI Taxonomy" id="981085"/>
    <lineage>
        <taxon>Eukaryota</taxon>
        <taxon>Viridiplantae</taxon>
        <taxon>Streptophyta</taxon>
        <taxon>Embryophyta</taxon>
        <taxon>Tracheophyta</taxon>
        <taxon>Spermatophyta</taxon>
        <taxon>Magnoliopsida</taxon>
        <taxon>eudicotyledons</taxon>
        <taxon>Gunneridae</taxon>
        <taxon>Pentapetalae</taxon>
        <taxon>rosids</taxon>
        <taxon>fabids</taxon>
        <taxon>Rosales</taxon>
        <taxon>Moraceae</taxon>
        <taxon>Moreae</taxon>
        <taxon>Morus</taxon>
    </lineage>
</organism>
<dbReference type="Pfam" id="PF13639">
    <property type="entry name" value="zf-RING_2"/>
    <property type="match status" value="1"/>
</dbReference>
<proteinExistence type="predicted"/>
<dbReference type="InterPro" id="IPR013083">
    <property type="entry name" value="Znf_RING/FYVE/PHD"/>
</dbReference>
<gene>
    <name evidence="6" type="ORF">L484_003240</name>
</gene>
<dbReference type="PROSITE" id="PS50089">
    <property type="entry name" value="ZF_RING_2"/>
    <property type="match status" value="1"/>
</dbReference>
<keyword evidence="1" id="KW-0479">Metal-binding</keyword>
<sequence length="167" mass="19353">MSSHLLLHLISIPDEDSPPGGHDHDRIHHRPSAALVPIPAYFFAESIKKQLPATPYRSFLERNRSGKAHHDHEDDDHHKGSVNCIICLDRIEESDEVRVPLSCCHVFHRECLDVWIDQGQGTCPLCRSKLLSSKNHHHHHDNHDQDDQWRRERLIYLSGEDFLFGDE</sequence>
<evidence type="ECO:0000256" key="3">
    <source>
        <dbReference type="ARBA" id="ARBA00022833"/>
    </source>
</evidence>
<dbReference type="GO" id="GO:0008270">
    <property type="term" value="F:zinc ion binding"/>
    <property type="evidence" value="ECO:0007669"/>
    <property type="project" value="UniProtKB-KW"/>
</dbReference>
<evidence type="ECO:0000256" key="4">
    <source>
        <dbReference type="PROSITE-ProRule" id="PRU00175"/>
    </source>
</evidence>
<dbReference type="Proteomes" id="UP000030645">
    <property type="component" value="Unassembled WGS sequence"/>
</dbReference>
<evidence type="ECO:0000259" key="5">
    <source>
        <dbReference type="PROSITE" id="PS50089"/>
    </source>
</evidence>
<evidence type="ECO:0000313" key="6">
    <source>
        <dbReference type="EMBL" id="EXB78379.1"/>
    </source>
</evidence>
<keyword evidence="2 4" id="KW-0863">Zinc-finger</keyword>
<dbReference type="SMART" id="SM00184">
    <property type="entry name" value="RING"/>
    <property type="match status" value="1"/>
</dbReference>
<dbReference type="PANTHER" id="PTHR45969:SF81">
    <property type="entry name" value="OS08G0157400 PROTEIN"/>
    <property type="match status" value="1"/>
</dbReference>
<keyword evidence="3" id="KW-0862">Zinc</keyword>
<reference evidence="7" key="1">
    <citation type="submission" date="2013-01" db="EMBL/GenBank/DDBJ databases">
        <title>Draft Genome Sequence of a Mulberry Tree, Morus notabilis C.K. Schneid.</title>
        <authorList>
            <person name="He N."/>
            <person name="Zhao S."/>
        </authorList>
    </citation>
    <scope>NUCLEOTIDE SEQUENCE</scope>
</reference>
<dbReference type="GO" id="GO:0016567">
    <property type="term" value="P:protein ubiquitination"/>
    <property type="evidence" value="ECO:0007669"/>
    <property type="project" value="TreeGrafter"/>
</dbReference>
<keyword evidence="7" id="KW-1185">Reference proteome</keyword>
<dbReference type="EMBL" id="KE344772">
    <property type="protein sequence ID" value="EXB78379.1"/>
    <property type="molecule type" value="Genomic_DNA"/>
</dbReference>
<dbReference type="PANTHER" id="PTHR45969">
    <property type="entry name" value="RING ZINC FINGER PROTEIN-RELATED"/>
    <property type="match status" value="1"/>
</dbReference>
<dbReference type="GO" id="GO:0061630">
    <property type="term" value="F:ubiquitin protein ligase activity"/>
    <property type="evidence" value="ECO:0007669"/>
    <property type="project" value="TreeGrafter"/>
</dbReference>